<dbReference type="SUPFAM" id="SSF51197">
    <property type="entry name" value="Clavaminate synthase-like"/>
    <property type="match status" value="1"/>
</dbReference>
<dbReference type="EMBL" id="CM009290">
    <property type="protein sequence ID" value="RQO85230.1"/>
    <property type="molecule type" value="Genomic_DNA"/>
</dbReference>
<dbReference type="Proteomes" id="UP000006729">
    <property type="component" value="Chromosome 1"/>
</dbReference>
<dbReference type="InterPro" id="IPR044861">
    <property type="entry name" value="IPNS-like_FE2OG_OXY"/>
</dbReference>
<proteinExistence type="predicted"/>
<sequence>MQIISNGVYRAPDHRAVANKSKERQSIVTFCYPTSSKNLPSLEVNLYTTPSPWKSIFILFTIESLKFLLA</sequence>
<dbReference type="AlphaFoldDB" id="A0A3N7EK69"/>
<protein>
    <recommendedName>
        <fullName evidence="1">Isopenicillin N synthase-like Fe(2+) 2OG dioxygenase domain-containing protein</fullName>
    </recommendedName>
</protein>
<dbReference type="Pfam" id="PF03171">
    <property type="entry name" value="2OG-FeII_Oxy"/>
    <property type="match status" value="1"/>
</dbReference>
<gene>
    <name evidence="2" type="ORF">POPTR_001G228650</name>
</gene>
<evidence type="ECO:0000313" key="2">
    <source>
        <dbReference type="EMBL" id="RQO85230.1"/>
    </source>
</evidence>
<feature type="domain" description="Isopenicillin N synthase-like Fe(2+) 2OG dioxygenase" evidence="1">
    <location>
        <begin position="1"/>
        <end position="32"/>
    </location>
</feature>
<dbReference type="InterPro" id="IPR027443">
    <property type="entry name" value="IPNS-like_sf"/>
</dbReference>
<reference evidence="2 3" key="1">
    <citation type="journal article" date="2006" name="Science">
        <title>The genome of black cottonwood, Populus trichocarpa (Torr. &amp; Gray).</title>
        <authorList>
            <person name="Tuskan G.A."/>
            <person name="Difazio S."/>
            <person name="Jansson S."/>
            <person name="Bohlmann J."/>
            <person name="Grigoriev I."/>
            <person name="Hellsten U."/>
            <person name="Putnam N."/>
            <person name="Ralph S."/>
            <person name="Rombauts S."/>
            <person name="Salamov A."/>
            <person name="Schein J."/>
            <person name="Sterck L."/>
            <person name="Aerts A."/>
            <person name="Bhalerao R.R."/>
            <person name="Bhalerao R.P."/>
            <person name="Blaudez D."/>
            <person name="Boerjan W."/>
            <person name="Brun A."/>
            <person name="Brunner A."/>
            <person name="Busov V."/>
            <person name="Campbell M."/>
            <person name="Carlson J."/>
            <person name="Chalot M."/>
            <person name="Chapman J."/>
            <person name="Chen G.L."/>
            <person name="Cooper D."/>
            <person name="Coutinho P.M."/>
            <person name="Couturier J."/>
            <person name="Covert S."/>
            <person name="Cronk Q."/>
            <person name="Cunningham R."/>
            <person name="Davis J."/>
            <person name="Degroeve S."/>
            <person name="Dejardin A."/>
            <person name="Depamphilis C."/>
            <person name="Detter J."/>
            <person name="Dirks B."/>
            <person name="Dubchak I."/>
            <person name="Duplessis S."/>
            <person name="Ehlting J."/>
            <person name="Ellis B."/>
            <person name="Gendler K."/>
            <person name="Goodstein D."/>
            <person name="Gribskov M."/>
            <person name="Grimwood J."/>
            <person name="Groover A."/>
            <person name="Gunter L."/>
            <person name="Hamberger B."/>
            <person name="Heinze B."/>
            <person name="Helariutta Y."/>
            <person name="Henrissat B."/>
            <person name="Holligan D."/>
            <person name="Holt R."/>
            <person name="Huang W."/>
            <person name="Islam-Faridi N."/>
            <person name="Jones S."/>
            <person name="Jones-Rhoades M."/>
            <person name="Jorgensen R."/>
            <person name="Joshi C."/>
            <person name="Kangasjarvi J."/>
            <person name="Karlsson J."/>
            <person name="Kelleher C."/>
            <person name="Kirkpatrick R."/>
            <person name="Kirst M."/>
            <person name="Kohler A."/>
            <person name="Kalluri U."/>
            <person name="Larimer F."/>
            <person name="Leebens-Mack J."/>
            <person name="Leple J.C."/>
            <person name="Locascio P."/>
            <person name="Lou Y."/>
            <person name="Lucas S."/>
            <person name="Martin F."/>
            <person name="Montanini B."/>
            <person name="Napoli C."/>
            <person name="Nelson D.R."/>
            <person name="Nelson C."/>
            <person name="Nieminen K."/>
            <person name="Nilsson O."/>
            <person name="Pereda V."/>
            <person name="Peter G."/>
            <person name="Philippe R."/>
            <person name="Pilate G."/>
            <person name="Poliakov A."/>
            <person name="Razumovskaya J."/>
            <person name="Richardson P."/>
            <person name="Rinaldi C."/>
            <person name="Ritland K."/>
            <person name="Rouze P."/>
            <person name="Ryaboy D."/>
            <person name="Schmutz J."/>
            <person name="Schrader J."/>
            <person name="Segerman B."/>
            <person name="Shin H."/>
            <person name="Siddiqui A."/>
            <person name="Sterky F."/>
            <person name="Terry A."/>
            <person name="Tsai C.J."/>
            <person name="Uberbacher E."/>
            <person name="Unneberg P."/>
            <person name="Vahala J."/>
            <person name="Wall K."/>
            <person name="Wessler S."/>
            <person name="Yang G."/>
            <person name="Yin T."/>
            <person name="Douglas C."/>
            <person name="Marra M."/>
            <person name="Sandberg G."/>
            <person name="Van de Peer Y."/>
            <person name="Rokhsar D."/>
        </authorList>
    </citation>
    <scope>NUCLEOTIDE SEQUENCE [LARGE SCALE GENOMIC DNA]</scope>
    <source>
        <strain evidence="3">cv. Nisqually</strain>
    </source>
</reference>
<accession>A0A3N7EK69</accession>
<organism evidence="2 3">
    <name type="scientific">Populus trichocarpa</name>
    <name type="common">Western balsam poplar</name>
    <name type="synonym">Populus balsamifera subsp. trichocarpa</name>
    <dbReference type="NCBI Taxonomy" id="3694"/>
    <lineage>
        <taxon>Eukaryota</taxon>
        <taxon>Viridiplantae</taxon>
        <taxon>Streptophyta</taxon>
        <taxon>Embryophyta</taxon>
        <taxon>Tracheophyta</taxon>
        <taxon>Spermatophyta</taxon>
        <taxon>Magnoliopsida</taxon>
        <taxon>eudicotyledons</taxon>
        <taxon>Gunneridae</taxon>
        <taxon>Pentapetalae</taxon>
        <taxon>rosids</taxon>
        <taxon>fabids</taxon>
        <taxon>Malpighiales</taxon>
        <taxon>Salicaceae</taxon>
        <taxon>Saliceae</taxon>
        <taxon>Populus</taxon>
    </lineage>
</organism>
<name>A0A3N7EK69_POPTR</name>
<evidence type="ECO:0000259" key="1">
    <source>
        <dbReference type="Pfam" id="PF03171"/>
    </source>
</evidence>
<evidence type="ECO:0000313" key="3">
    <source>
        <dbReference type="Proteomes" id="UP000006729"/>
    </source>
</evidence>
<dbReference type="Gene3D" id="2.60.120.330">
    <property type="entry name" value="B-lactam Antibiotic, Isopenicillin N Synthase, Chain"/>
    <property type="match status" value="1"/>
</dbReference>
<dbReference type="InParanoid" id="A0A3N7EK69"/>
<keyword evidence="3" id="KW-1185">Reference proteome</keyword>